<dbReference type="EMBL" id="JBHLWQ010000006">
    <property type="protein sequence ID" value="MFC0198877.1"/>
    <property type="molecule type" value="Genomic_DNA"/>
</dbReference>
<gene>
    <name evidence="1" type="ORF">ACFFIZ_00555</name>
</gene>
<dbReference type="RefSeq" id="WP_265508345.1">
    <property type="nucleotide sequence ID" value="NZ_JAOTBE010000071.1"/>
</dbReference>
<sequence>MSAAMSITDFLMIDGWHEQPGGKVIAPNGQHVLTIHSDNMTSGEVHQAMRAVLRALADSFGEFPQ</sequence>
<comment type="caution">
    <text evidence="1">The sequence shown here is derived from an EMBL/GenBank/DDBJ whole genome shotgun (WGS) entry which is preliminary data.</text>
</comment>
<reference evidence="1 2" key="1">
    <citation type="submission" date="2024-09" db="EMBL/GenBank/DDBJ databases">
        <authorList>
            <person name="Sun Q."/>
            <person name="Mori K."/>
        </authorList>
    </citation>
    <scope>NUCLEOTIDE SEQUENCE [LARGE SCALE GENOMIC DNA]</scope>
    <source>
        <strain evidence="1 2">CCM 7904</strain>
    </source>
</reference>
<name>A0ABV6CES4_9RHOB</name>
<dbReference type="Proteomes" id="UP001589795">
    <property type="component" value="Unassembled WGS sequence"/>
</dbReference>
<evidence type="ECO:0000313" key="2">
    <source>
        <dbReference type="Proteomes" id="UP001589795"/>
    </source>
</evidence>
<accession>A0ABV6CES4</accession>
<protein>
    <submittedName>
        <fullName evidence="1">Uncharacterized protein</fullName>
    </submittedName>
</protein>
<proteinExistence type="predicted"/>
<keyword evidence="2" id="KW-1185">Reference proteome</keyword>
<evidence type="ECO:0000313" key="1">
    <source>
        <dbReference type="EMBL" id="MFC0198877.1"/>
    </source>
</evidence>
<organism evidence="1 2">
    <name type="scientific">Paracoccus rhizosphaerae</name>
    <dbReference type="NCBI Taxonomy" id="1133347"/>
    <lineage>
        <taxon>Bacteria</taxon>
        <taxon>Pseudomonadati</taxon>
        <taxon>Pseudomonadota</taxon>
        <taxon>Alphaproteobacteria</taxon>
        <taxon>Rhodobacterales</taxon>
        <taxon>Paracoccaceae</taxon>
        <taxon>Paracoccus</taxon>
    </lineage>
</organism>